<dbReference type="PANTHER" id="PTHR43346">
    <property type="entry name" value="LIGAND BINDING DOMAIN PROTEIN, PUTATIVE (AFU_ORTHOLOGUE AFUA_6G14370)-RELATED"/>
    <property type="match status" value="1"/>
</dbReference>
<dbReference type="EMBL" id="SLUO01000002">
    <property type="protein sequence ID" value="TCL60668.1"/>
    <property type="molecule type" value="Genomic_DNA"/>
</dbReference>
<dbReference type="InterPro" id="IPR013096">
    <property type="entry name" value="Cupin_2"/>
</dbReference>
<proteinExistence type="predicted"/>
<dbReference type="Pfam" id="PF07883">
    <property type="entry name" value="Cupin_2"/>
    <property type="match status" value="1"/>
</dbReference>
<feature type="domain" description="Cupin type-2" evidence="1">
    <location>
        <begin position="47"/>
        <end position="122"/>
    </location>
</feature>
<dbReference type="Gene3D" id="2.60.120.10">
    <property type="entry name" value="Jelly Rolls"/>
    <property type="match status" value="1"/>
</dbReference>
<accession>A0A4R1R5D0</accession>
<keyword evidence="3" id="KW-1185">Reference proteome</keyword>
<dbReference type="InterPro" id="IPR052538">
    <property type="entry name" value="Flavonoid_dioxygenase-like"/>
</dbReference>
<evidence type="ECO:0000259" key="1">
    <source>
        <dbReference type="Pfam" id="PF07883"/>
    </source>
</evidence>
<keyword evidence="2" id="KW-0413">Isomerase</keyword>
<evidence type="ECO:0000313" key="3">
    <source>
        <dbReference type="Proteomes" id="UP000295718"/>
    </source>
</evidence>
<dbReference type="GO" id="GO:0016853">
    <property type="term" value="F:isomerase activity"/>
    <property type="evidence" value="ECO:0007669"/>
    <property type="project" value="UniProtKB-KW"/>
</dbReference>
<organism evidence="2 3">
    <name type="scientific">Kineothrix alysoides</name>
    <dbReference type="NCBI Taxonomy" id="1469948"/>
    <lineage>
        <taxon>Bacteria</taxon>
        <taxon>Bacillati</taxon>
        <taxon>Bacillota</taxon>
        <taxon>Clostridia</taxon>
        <taxon>Lachnospirales</taxon>
        <taxon>Lachnospiraceae</taxon>
        <taxon>Kineothrix</taxon>
    </lineage>
</organism>
<sequence length="145" mass="16468">MDIYTGQNSGSLTQDTASYVTDLGRDTIANDLFFITRWTSKNMQIPLMSVPVGSDIGIDMHQNSDKIFYIVRGNAFVVMGNCQECLTMQVQAYEGYAIIVPARTWHNVINIGQIDLKMFSVFAPALYSSNAVYETKEKWFEHYEN</sequence>
<protein>
    <submittedName>
        <fullName evidence="2">Mannose-6-phosphate isomerase-like protein (Cupin superfamily)</fullName>
    </submittedName>
</protein>
<reference evidence="2 3" key="1">
    <citation type="submission" date="2019-03" db="EMBL/GenBank/DDBJ databases">
        <title>Genomic Encyclopedia of Type Strains, Phase IV (KMG-IV): sequencing the most valuable type-strain genomes for metagenomic binning, comparative biology and taxonomic classification.</title>
        <authorList>
            <person name="Goeker M."/>
        </authorList>
    </citation>
    <scope>NUCLEOTIDE SEQUENCE [LARGE SCALE GENOMIC DNA]</scope>
    <source>
        <strain evidence="2 3">DSM 100556</strain>
    </source>
</reference>
<dbReference type="SUPFAM" id="SSF51182">
    <property type="entry name" value="RmlC-like cupins"/>
    <property type="match status" value="1"/>
</dbReference>
<dbReference type="OrthoDB" id="3231985at2"/>
<dbReference type="STRING" id="1469948.GCA_000732725_00404"/>
<dbReference type="InterPro" id="IPR011051">
    <property type="entry name" value="RmlC_Cupin_sf"/>
</dbReference>
<gene>
    <name evidence="2" type="ORF">EDD76_102368</name>
</gene>
<comment type="caution">
    <text evidence="2">The sequence shown here is derived from an EMBL/GenBank/DDBJ whole genome shotgun (WGS) entry which is preliminary data.</text>
</comment>
<dbReference type="PANTHER" id="PTHR43346:SF1">
    <property type="entry name" value="QUERCETIN 2,3-DIOXYGENASE-RELATED"/>
    <property type="match status" value="1"/>
</dbReference>
<evidence type="ECO:0000313" key="2">
    <source>
        <dbReference type="EMBL" id="TCL60668.1"/>
    </source>
</evidence>
<dbReference type="InterPro" id="IPR014710">
    <property type="entry name" value="RmlC-like_jellyroll"/>
</dbReference>
<dbReference type="RefSeq" id="WP_051869237.1">
    <property type="nucleotide sequence ID" value="NZ_JPNB01000001.1"/>
</dbReference>
<name>A0A4R1R5D0_9FIRM</name>
<dbReference type="AlphaFoldDB" id="A0A4R1R5D0"/>
<dbReference type="CDD" id="cd02223">
    <property type="entry name" value="cupin_Bh2720-like"/>
    <property type="match status" value="1"/>
</dbReference>
<dbReference type="Proteomes" id="UP000295718">
    <property type="component" value="Unassembled WGS sequence"/>
</dbReference>